<keyword evidence="3" id="KW-1185">Reference proteome</keyword>
<feature type="region of interest" description="Disordered" evidence="1">
    <location>
        <begin position="276"/>
        <end position="343"/>
    </location>
</feature>
<gene>
    <name evidence="2" type="ORF">CPB83DRAFT_895707</name>
</gene>
<feature type="region of interest" description="Disordered" evidence="1">
    <location>
        <begin position="112"/>
        <end position="152"/>
    </location>
</feature>
<feature type="compositionally biased region" description="Polar residues" evidence="1">
    <location>
        <begin position="315"/>
        <end position="325"/>
    </location>
</feature>
<dbReference type="OrthoDB" id="3266915at2759"/>
<dbReference type="AlphaFoldDB" id="A0A9P6ED85"/>
<evidence type="ECO:0000256" key="1">
    <source>
        <dbReference type="SAM" id="MobiDB-lite"/>
    </source>
</evidence>
<accession>A0A9P6ED85</accession>
<feature type="region of interest" description="Disordered" evidence="1">
    <location>
        <begin position="363"/>
        <end position="386"/>
    </location>
</feature>
<feature type="region of interest" description="Disordered" evidence="1">
    <location>
        <begin position="1"/>
        <end position="96"/>
    </location>
</feature>
<comment type="caution">
    <text evidence="2">The sequence shown here is derived from an EMBL/GenBank/DDBJ whole genome shotgun (WGS) entry which is preliminary data.</text>
</comment>
<dbReference type="EMBL" id="MU157866">
    <property type="protein sequence ID" value="KAF9526855.1"/>
    <property type="molecule type" value="Genomic_DNA"/>
</dbReference>
<name>A0A9P6ED85_9AGAR</name>
<evidence type="ECO:0000313" key="3">
    <source>
        <dbReference type="Proteomes" id="UP000807306"/>
    </source>
</evidence>
<feature type="compositionally biased region" description="Pro residues" evidence="1">
    <location>
        <begin position="286"/>
        <end position="298"/>
    </location>
</feature>
<sequence>MLSSRPIHLEDGPYFPTKTPGRGLKNRAENAHAGGVPMTIHGKGKNVAPKTPFQPSSVQPQRLFKDQKIVLGTNTRPLGDKTPLPNRVGRTLFQTPLPQKSKLSKLSIIEAAQQEAESDADQPPGSMQRPSSLRTHLKHPRISNPKDFQTPMNKGNHWDISDGDIVVPDAETLLQEPIVEDEDDFDELEYGPPNTLDLPYQPPFDFELPDYKEVGKTLRRIAFSVPYDDTPPLPDPEIHPSDVRIEPWDMISLPPLESDDPFHLARLEIEAAKAKTKAQTKLAPSRLPPRTRPAPPTAPSRARSLTVGTVPKPHPQSSTKLSSTRTANTKTVPPPPVTSTAPRLRAGTISKPTTIVSKAPALAPGKPIRTTAPTSQVTKPKPGAPLLPVQRRNQIQAQLPLTSRTGIRPHTSLALTSKSKPSSVHSKTSSITTTKSLMSIPENVRKEDKSIFNLDDGDLGVGDDFMFEV</sequence>
<dbReference type="Proteomes" id="UP000807306">
    <property type="component" value="Unassembled WGS sequence"/>
</dbReference>
<protein>
    <submittedName>
        <fullName evidence="2">Uncharacterized protein</fullName>
    </submittedName>
</protein>
<proteinExistence type="predicted"/>
<organism evidence="2 3">
    <name type="scientific">Crepidotus variabilis</name>
    <dbReference type="NCBI Taxonomy" id="179855"/>
    <lineage>
        <taxon>Eukaryota</taxon>
        <taxon>Fungi</taxon>
        <taxon>Dikarya</taxon>
        <taxon>Basidiomycota</taxon>
        <taxon>Agaricomycotina</taxon>
        <taxon>Agaricomycetes</taxon>
        <taxon>Agaricomycetidae</taxon>
        <taxon>Agaricales</taxon>
        <taxon>Agaricineae</taxon>
        <taxon>Crepidotaceae</taxon>
        <taxon>Crepidotus</taxon>
    </lineage>
</organism>
<reference evidence="2" key="1">
    <citation type="submission" date="2020-11" db="EMBL/GenBank/DDBJ databases">
        <authorList>
            <consortium name="DOE Joint Genome Institute"/>
            <person name="Ahrendt S."/>
            <person name="Riley R."/>
            <person name="Andreopoulos W."/>
            <person name="Labutti K."/>
            <person name="Pangilinan J."/>
            <person name="Ruiz-Duenas F.J."/>
            <person name="Barrasa J.M."/>
            <person name="Sanchez-Garcia M."/>
            <person name="Camarero S."/>
            <person name="Miyauchi S."/>
            <person name="Serrano A."/>
            <person name="Linde D."/>
            <person name="Babiker R."/>
            <person name="Drula E."/>
            <person name="Ayuso-Fernandez I."/>
            <person name="Pacheco R."/>
            <person name="Padilla G."/>
            <person name="Ferreira P."/>
            <person name="Barriuso J."/>
            <person name="Kellner H."/>
            <person name="Castanera R."/>
            <person name="Alfaro M."/>
            <person name="Ramirez L."/>
            <person name="Pisabarro A.G."/>
            <person name="Kuo A."/>
            <person name="Tritt A."/>
            <person name="Lipzen A."/>
            <person name="He G."/>
            <person name="Yan M."/>
            <person name="Ng V."/>
            <person name="Cullen D."/>
            <person name="Martin F."/>
            <person name="Rosso M.-N."/>
            <person name="Henrissat B."/>
            <person name="Hibbett D."/>
            <person name="Martinez A.T."/>
            <person name="Grigoriev I.V."/>
        </authorList>
    </citation>
    <scope>NUCLEOTIDE SEQUENCE</scope>
    <source>
        <strain evidence="2">CBS 506.95</strain>
    </source>
</reference>
<feature type="region of interest" description="Disordered" evidence="1">
    <location>
        <begin position="414"/>
        <end position="433"/>
    </location>
</feature>
<feature type="compositionally biased region" description="Low complexity" evidence="1">
    <location>
        <begin position="416"/>
        <end position="433"/>
    </location>
</feature>
<evidence type="ECO:0000313" key="2">
    <source>
        <dbReference type="EMBL" id="KAF9526855.1"/>
    </source>
</evidence>